<evidence type="ECO:0000313" key="6">
    <source>
        <dbReference type="EMBL" id="CAF4726874.1"/>
    </source>
</evidence>
<comment type="subcellular location">
    <subcellularLocation>
        <location evidence="1">Nucleus inner membrane</location>
    </subcellularLocation>
</comment>
<accession>A0A821JWI4</accession>
<keyword evidence="7" id="KW-1185">Reference proteome</keyword>
<name>A0A821JWI4_9BILA</name>
<dbReference type="EMBL" id="CAJOBG010107241">
    <property type="protein sequence ID" value="CAF4726874.1"/>
    <property type="molecule type" value="Genomic_DNA"/>
</dbReference>
<evidence type="ECO:0000256" key="3">
    <source>
        <dbReference type="ARBA" id="ARBA00022989"/>
    </source>
</evidence>
<dbReference type="AlphaFoldDB" id="A0A821JWI4"/>
<evidence type="ECO:0000313" key="7">
    <source>
        <dbReference type="Proteomes" id="UP000663866"/>
    </source>
</evidence>
<gene>
    <name evidence="6" type="ORF">OVN521_LOCUS49292</name>
</gene>
<evidence type="ECO:0000256" key="4">
    <source>
        <dbReference type="ARBA" id="ARBA00023136"/>
    </source>
</evidence>
<dbReference type="Proteomes" id="UP000663866">
    <property type="component" value="Unassembled WGS sequence"/>
</dbReference>
<keyword evidence="4" id="KW-0472">Membrane</keyword>
<proteinExistence type="predicted"/>
<sequence>MLIEPQDRKRLKTLWERANKQISEHESRIRAETQLIHGEEFNV</sequence>
<comment type="caution">
    <text evidence="6">The sequence shown here is derived from an EMBL/GenBank/DDBJ whole genome shotgun (WGS) entry which is preliminary data.</text>
</comment>
<evidence type="ECO:0000256" key="1">
    <source>
        <dbReference type="ARBA" id="ARBA00004540"/>
    </source>
</evidence>
<evidence type="ECO:0000256" key="5">
    <source>
        <dbReference type="ARBA" id="ARBA00023242"/>
    </source>
</evidence>
<keyword evidence="5" id="KW-0539">Nucleus</keyword>
<dbReference type="InterPro" id="IPR041885">
    <property type="entry name" value="MAN1_winged_helix_dom"/>
</dbReference>
<reference evidence="6" key="1">
    <citation type="submission" date="2021-02" db="EMBL/GenBank/DDBJ databases">
        <authorList>
            <person name="Nowell W R."/>
        </authorList>
    </citation>
    <scope>NUCLEOTIDE SEQUENCE</scope>
</reference>
<dbReference type="GO" id="GO:0005637">
    <property type="term" value="C:nuclear inner membrane"/>
    <property type="evidence" value="ECO:0007669"/>
    <property type="project" value="UniProtKB-SubCell"/>
</dbReference>
<keyword evidence="2" id="KW-0812">Transmembrane</keyword>
<keyword evidence="3" id="KW-1133">Transmembrane helix</keyword>
<protein>
    <submittedName>
        <fullName evidence="6">Uncharacterized protein</fullName>
    </submittedName>
</protein>
<dbReference type="Gene3D" id="1.10.10.1180">
    <property type="entry name" value="MAN1, winged-helix domain"/>
    <property type="match status" value="1"/>
</dbReference>
<evidence type="ECO:0000256" key="2">
    <source>
        <dbReference type="ARBA" id="ARBA00022692"/>
    </source>
</evidence>
<feature type="non-terminal residue" evidence="6">
    <location>
        <position position="1"/>
    </location>
</feature>
<organism evidence="6 7">
    <name type="scientific">Rotaria magnacalcarata</name>
    <dbReference type="NCBI Taxonomy" id="392030"/>
    <lineage>
        <taxon>Eukaryota</taxon>
        <taxon>Metazoa</taxon>
        <taxon>Spiralia</taxon>
        <taxon>Gnathifera</taxon>
        <taxon>Rotifera</taxon>
        <taxon>Eurotatoria</taxon>
        <taxon>Bdelloidea</taxon>
        <taxon>Philodinida</taxon>
        <taxon>Philodinidae</taxon>
        <taxon>Rotaria</taxon>
    </lineage>
</organism>